<proteinExistence type="predicted"/>
<dbReference type="SUPFAM" id="SSF81901">
    <property type="entry name" value="HCP-like"/>
    <property type="match status" value="2"/>
</dbReference>
<comment type="caution">
    <text evidence="3">The sequence shown here is derived from an EMBL/GenBank/DDBJ whole genome shotgun (WGS) entry which is preliminary data.</text>
</comment>
<dbReference type="PANTHER" id="PTHR46430">
    <property type="entry name" value="PROTEIN SKT5-RELATED"/>
    <property type="match status" value="1"/>
</dbReference>
<accession>A0AA38LXE2</accession>
<dbReference type="RefSeq" id="XP_052948280.1">
    <property type="nucleotide sequence ID" value="XM_053086551.1"/>
</dbReference>
<evidence type="ECO:0000313" key="4">
    <source>
        <dbReference type="Proteomes" id="UP001164286"/>
    </source>
</evidence>
<organism evidence="3 4">
    <name type="scientific">Dioszegia hungarica</name>
    <dbReference type="NCBI Taxonomy" id="4972"/>
    <lineage>
        <taxon>Eukaryota</taxon>
        <taxon>Fungi</taxon>
        <taxon>Dikarya</taxon>
        <taxon>Basidiomycota</taxon>
        <taxon>Agaricomycotina</taxon>
        <taxon>Tremellomycetes</taxon>
        <taxon>Tremellales</taxon>
        <taxon>Bulleribasidiaceae</taxon>
        <taxon>Dioszegia</taxon>
    </lineage>
</organism>
<feature type="compositionally biased region" description="Pro residues" evidence="2">
    <location>
        <begin position="506"/>
        <end position="520"/>
    </location>
</feature>
<dbReference type="InterPro" id="IPR051726">
    <property type="entry name" value="Chitin_Synth_Reg"/>
</dbReference>
<protein>
    <recommendedName>
        <fullName evidence="5">HCP-like protein</fullName>
    </recommendedName>
</protein>
<dbReference type="Proteomes" id="UP001164286">
    <property type="component" value="Unassembled WGS sequence"/>
</dbReference>
<reference evidence="3" key="1">
    <citation type="journal article" date="2022" name="G3 (Bethesda)">
        <title>High quality genome of the basidiomycete yeast Dioszegia hungarica PDD-24b-2 isolated from cloud water.</title>
        <authorList>
            <person name="Jarrige D."/>
            <person name="Haridas S."/>
            <person name="Bleykasten-Grosshans C."/>
            <person name="Joly M."/>
            <person name="Nadalig T."/>
            <person name="Sancelme M."/>
            <person name="Vuilleumier S."/>
            <person name="Grigoriev I.V."/>
            <person name="Amato P."/>
            <person name="Bringel F."/>
        </authorList>
    </citation>
    <scope>NUCLEOTIDE SEQUENCE</scope>
    <source>
        <strain evidence="3">PDD-24b-2</strain>
    </source>
</reference>
<evidence type="ECO:0008006" key="5">
    <source>
        <dbReference type="Google" id="ProtNLM"/>
    </source>
</evidence>
<dbReference type="GeneID" id="77725752"/>
<evidence type="ECO:0000256" key="1">
    <source>
        <dbReference type="ARBA" id="ARBA00022737"/>
    </source>
</evidence>
<dbReference type="Pfam" id="PF08238">
    <property type="entry name" value="Sel1"/>
    <property type="match status" value="5"/>
</dbReference>
<evidence type="ECO:0000313" key="3">
    <source>
        <dbReference type="EMBL" id="KAI9638503.1"/>
    </source>
</evidence>
<feature type="region of interest" description="Disordered" evidence="2">
    <location>
        <begin position="426"/>
        <end position="561"/>
    </location>
</feature>
<dbReference type="PANTHER" id="PTHR46430:SF2">
    <property type="entry name" value="CHITIN SYNTHASE REGULATORY FACTOR 4"/>
    <property type="match status" value="1"/>
</dbReference>
<dbReference type="InterPro" id="IPR006597">
    <property type="entry name" value="Sel1-like"/>
</dbReference>
<dbReference type="AlphaFoldDB" id="A0AA38LXE2"/>
<evidence type="ECO:0000256" key="2">
    <source>
        <dbReference type="SAM" id="MobiDB-lite"/>
    </source>
</evidence>
<feature type="region of interest" description="Disordered" evidence="2">
    <location>
        <begin position="1"/>
        <end position="38"/>
    </location>
</feature>
<dbReference type="SMART" id="SM00671">
    <property type="entry name" value="SEL1"/>
    <property type="match status" value="6"/>
</dbReference>
<dbReference type="Gene3D" id="1.25.40.10">
    <property type="entry name" value="Tetratricopeptide repeat domain"/>
    <property type="match status" value="1"/>
</dbReference>
<dbReference type="InterPro" id="IPR011990">
    <property type="entry name" value="TPR-like_helical_dom_sf"/>
</dbReference>
<dbReference type="EMBL" id="JAKWFO010000003">
    <property type="protein sequence ID" value="KAI9638503.1"/>
    <property type="molecule type" value="Genomic_DNA"/>
</dbReference>
<gene>
    <name evidence="3" type="ORF">MKK02DRAFT_22337</name>
</gene>
<keyword evidence="4" id="KW-1185">Reference proteome</keyword>
<keyword evidence="1" id="KW-0677">Repeat</keyword>
<name>A0AA38LXE2_9TREE</name>
<sequence>MTHPPRAPAPASSSAAGPGPPLVAPMPSTDSLQASLPDLDGMNDLDKVHFSQDVLRVLDRHLYPNGSPTDFISPETTPSAARLPSELDMLLNVVIPIVISFTEHHSTQISALASYLRGKLLASGACPDFLPKDQRQAFKDFEVAARSGEARGWFRLGRDYEGVGDLGRARECFERGRSKGDCESTYRMGMANLLGQLHLSPDPSTALPLLRAASSQTTPDFPQPSYVYGMLLAGELSTPAPIPPHLLLPPTAPPSDALHAQQQSSREALERAAHFGLAPAQYKMGYLYEHASLGTTYDPLMSVQWYSLASQGGEIEADMALSKWFLCGAEGHFGKNEDLARTFAEKAARRGHPNGCFAMGYYFELGIGGRQDRDQAKKWYQRAAKLNNPDAIQRLAALSAPQPQQMTLSEHQSRLNDTLVRRHTQAKIRSDYLSTRRAPPRDSSRAQAKLDAARIDEARLSSATPVSPVPGNGRPYSTSGLVSPNPNAVRSPALPASATHASPKPSGSPAPPQVSTPAPAPQRGYILQDSLVPALPPPESFPGDPGPRKKGPQTFAEMGFVSKPVQDEGCVIM</sequence>
<feature type="compositionally biased region" description="Polar residues" evidence="2">
    <location>
        <begin position="475"/>
        <end position="488"/>
    </location>
</feature>